<proteinExistence type="predicted"/>
<evidence type="ECO:0000313" key="3">
    <source>
        <dbReference type="EMBL" id="MBB6032883.1"/>
    </source>
</evidence>
<dbReference type="InterPro" id="IPR010427">
    <property type="entry name" value="DUF1023"/>
</dbReference>
<dbReference type="AlphaFoldDB" id="A0A841FD00"/>
<feature type="region of interest" description="Disordered" evidence="1">
    <location>
        <begin position="522"/>
        <end position="542"/>
    </location>
</feature>
<evidence type="ECO:0000259" key="2">
    <source>
        <dbReference type="Pfam" id="PF06259"/>
    </source>
</evidence>
<evidence type="ECO:0000313" key="4">
    <source>
        <dbReference type="Proteomes" id="UP000548476"/>
    </source>
</evidence>
<protein>
    <submittedName>
        <fullName evidence="3">Uncharacterized protein YukE</fullName>
    </submittedName>
</protein>
<dbReference type="EMBL" id="JACHGT010000002">
    <property type="protein sequence ID" value="MBB6032883.1"/>
    <property type="molecule type" value="Genomic_DNA"/>
</dbReference>
<reference evidence="3 4" key="1">
    <citation type="submission" date="2020-08" db="EMBL/GenBank/DDBJ databases">
        <title>Genomic Encyclopedia of Type Strains, Phase IV (KMG-IV): sequencing the most valuable type-strain genomes for metagenomic binning, comparative biology and taxonomic classification.</title>
        <authorList>
            <person name="Goeker M."/>
        </authorList>
    </citation>
    <scope>NUCLEOTIDE SEQUENCE [LARGE SCALE GENOMIC DNA]</scope>
    <source>
        <strain evidence="3 4">YIM 65646</strain>
    </source>
</reference>
<accession>A0A841FD00</accession>
<name>A0A841FD00_9ACTN</name>
<gene>
    <name evidence="3" type="ORF">HNR73_000730</name>
</gene>
<evidence type="ECO:0000256" key="1">
    <source>
        <dbReference type="SAM" id="MobiDB-lite"/>
    </source>
</evidence>
<dbReference type="InterPro" id="IPR038332">
    <property type="entry name" value="PPE_sf"/>
</dbReference>
<feature type="domain" description="DUF1023" evidence="2">
    <location>
        <begin position="303"/>
        <end position="475"/>
    </location>
</feature>
<dbReference type="Gene3D" id="1.20.1260.20">
    <property type="entry name" value="PPE superfamily"/>
    <property type="match status" value="1"/>
</dbReference>
<organism evidence="3 4">
    <name type="scientific">Phytomonospora endophytica</name>
    <dbReference type="NCBI Taxonomy" id="714109"/>
    <lineage>
        <taxon>Bacteria</taxon>
        <taxon>Bacillati</taxon>
        <taxon>Actinomycetota</taxon>
        <taxon>Actinomycetes</taxon>
        <taxon>Micromonosporales</taxon>
        <taxon>Micromonosporaceae</taxon>
        <taxon>Phytomonospora</taxon>
    </lineage>
</organism>
<dbReference type="Proteomes" id="UP000548476">
    <property type="component" value="Unassembled WGS sequence"/>
</dbReference>
<dbReference type="Gene3D" id="3.40.50.1820">
    <property type="entry name" value="alpha/beta hydrolase"/>
    <property type="match status" value="1"/>
</dbReference>
<dbReference type="RefSeq" id="WP_184785817.1">
    <property type="nucleotide sequence ID" value="NZ_BONT01000020.1"/>
</dbReference>
<dbReference type="Pfam" id="PF06259">
    <property type="entry name" value="Abhydrolase_8"/>
    <property type="match status" value="1"/>
</dbReference>
<feature type="compositionally biased region" description="Basic and acidic residues" evidence="1">
    <location>
        <begin position="522"/>
        <end position="532"/>
    </location>
</feature>
<dbReference type="InterPro" id="IPR029058">
    <property type="entry name" value="AB_hydrolase_fold"/>
</dbReference>
<comment type="caution">
    <text evidence="3">The sequence shown here is derived from an EMBL/GenBank/DDBJ whole genome shotgun (WGS) entry which is preliminary data.</text>
</comment>
<dbReference type="SUPFAM" id="SSF53474">
    <property type="entry name" value="alpha/beta-Hydrolases"/>
    <property type="match status" value="1"/>
</dbReference>
<keyword evidence="4" id="KW-1185">Reference proteome</keyword>
<sequence>MVDYAELRAARPGPLVTAGEKAASVARDLDSFAEDVRIQRKRLPGLWSGKDSDAAQAAFTTQQRDYEQATAAYETVGNALTELAAGIQHAQKLLTQAHEMAASVPAKISADGTVTAAPPPEARKSDGWMANIATGTKAVADKIAEALKAANEADGRASGKLASVVTPDAANLSDADLAGKLPGKDVDTPAEVAAWWKSLSPAEQEALKNEYPGKIGDLDGVPAKDRDDANRLKLDNRQQEIEDRARQIYDKLHDPETTPEERAKLQREQRELGKEWAALDKLEKKLAEVDAKPGPDTLLLKYDTADDGKAIVSIGDPDKADNVVTYVPGTKADLATFGEDLDRSYTTQQEAAAADPNKSTASITWLDYDAPDNPALNSPSDSYFKAGAKDLADFQNGLRETHEGPAKSNNTVLGHSYGGSTVGYAADKYDLKADNIVHVASPGSGQEDRSEKADGYVGNPKVYATQGGGDQVANIDVHGPRTISPEYGAKVFDSADAGHTGYWSSKEFNDNVGKIVVGRGDEVTAPKGKDFNPFDQRPIPRW</sequence>